<sequence>MTSSNDIRATYLDFFARNGHQVVESSPLVPRNDPTLMFANSGMVQFKNVFTGQERRPYNRATTAQKCVRAGGKHNDLDNVGYTARHHTFFEMLGNFSFGDYFKEQAIAYAWDLVTKDFSLPAEKLLVTVFSEDDDAAAYWKKIAGLPDSRIIRIPTSDNFWRMGDTGPCGPCSEIFYDHGPSIPGGPPGSPDEDGDRFIEIWNLVFMQYEEGPPGVRAPLPRPSIDTGMGLERFAAILQGVHDNYDTDTLRALILASAEATGQDPDGPFKVSHRVVADHLRASAFLIADGVLPSNEGRGYVLRRIMRRAMRHAHLMGTKEPLLYRLVPALVRQMGVAYPELGRAEALIVETLRLEETRFRSLLERGLGLLAEETGRLGGGQTLPGEVAFRLYDTYGFPLDLTQDALRAEGRAVDVEGFNAAMAEQRRRARAAWAGSGEAATETVWFDLKEKLGATEFLGYSTETAEAEITGLVVAGQVTDRASVGQEVAVILNQTPFYAESGGQVGDTGTITAGDSLCIAVRDTQKKLGGLFVHLGFVEQGEATVGMAVQAEVDHGRRTAIRAHHSATHLLHEALRRRLGEHVTQKGSLNAPDRLRFDVSHPAPMSAEDLAWVENEVNARVRENAEVTTRLMTPEAAVEAGAMALFGEKYGDEVRVVGMGQDPAATAKHGIYSLELCGGTHVRRTGDIGLFKIVSEGAVAAGVRRVEAVTGDSALRRIEEGDRRMQEVAAALRVSPAEVPGRVAALVEERRRLERELGELRRKLATGGGAAEVEQVAGLRLAARDLGETPARDLKGLAETILKGGTADVVALVSSAEGKASIVVGVAPEAKGKADAVALVRAASAAVGGKGGGGRPDMAQAGGPDGARTAEALDAVRAALAG</sequence>
<dbReference type="EC" id="6.1.1.7" evidence="12"/>
<dbReference type="GO" id="GO:0045892">
    <property type="term" value="P:negative regulation of DNA-templated transcription"/>
    <property type="evidence" value="ECO:0007669"/>
    <property type="project" value="TreeGrafter"/>
</dbReference>
<dbReference type="SUPFAM" id="SSF101353">
    <property type="entry name" value="Putative anticodon-binding domain of alanyl-tRNA synthetase (AlaRS)"/>
    <property type="match status" value="1"/>
</dbReference>
<dbReference type="Pfam" id="PF01411">
    <property type="entry name" value="tRNA-synt_2c"/>
    <property type="match status" value="1"/>
</dbReference>
<dbReference type="AlphaFoldDB" id="A0A9X1YAC7"/>
<evidence type="ECO:0000256" key="8">
    <source>
        <dbReference type="ARBA" id="ARBA00022840"/>
    </source>
</evidence>
<dbReference type="PRINTS" id="PR00980">
    <property type="entry name" value="TRNASYNTHALA"/>
</dbReference>
<organism evidence="14 15">
    <name type="scientific">Roseomonas acroporae</name>
    <dbReference type="NCBI Taxonomy" id="2937791"/>
    <lineage>
        <taxon>Bacteria</taxon>
        <taxon>Pseudomonadati</taxon>
        <taxon>Pseudomonadota</taxon>
        <taxon>Alphaproteobacteria</taxon>
        <taxon>Acetobacterales</taxon>
        <taxon>Roseomonadaceae</taxon>
        <taxon>Roseomonas</taxon>
    </lineage>
</organism>
<comment type="function">
    <text evidence="12">Catalyzes the attachment of alanine to tRNA(Ala) in a two-step reaction: alanine is first activated by ATP to form Ala-AMP and then transferred to the acceptor end of tRNA(Ala). Also edits incorrectly charged Ser-tRNA(Ala) and Gly-tRNA(Ala) via its editing domain.</text>
</comment>
<dbReference type="GO" id="GO:0005524">
    <property type="term" value="F:ATP binding"/>
    <property type="evidence" value="ECO:0007669"/>
    <property type="project" value="UniProtKB-UniRule"/>
</dbReference>
<dbReference type="GO" id="GO:0005829">
    <property type="term" value="C:cytosol"/>
    <property type="evidence" value="ECO:0007669"/>
    <property type="project" value="TreeGrafter"/>
</dbReference>
<dbReference type="SUPFAM" id="SSF50447">
    <property type="entry name" value="Translation proteins"/>
    <property type="match status" value="1"/>
</dbReference>
<dbReference type="SMART" id="SM00863">
    <property type="entry name" value="tRNA_SAD"/>
    <property type="match status" value="1"/>
</dbReference>
<dbReference type="FunFam" id="2.40.30.130:FF:000001">
    <property type="entry name" value="Alanine--tRNA ligase"/>
    <property type="match status" value="1"/>
</dbReference>
<dbReference type="Gene3D" id="3.30.980.10">
    <property type="entry name" value="Threonyl-trna Synthetase, Chain A, domain 2"/>
    <property type="match status" value="1"/>
</dbReference>
<proteinExistence type="inferred from homology"/>
<dbReference type="FunFam" id="3.10.310.40:FF:000001">
    <property type="entry name" value="Alanine--tRNA ligase"/>
    <property type="match status" value="1"/>
</dbReference>
<feature type="binding site" evidence="12">
    <location>
        <position position="565"/>
    </location>
    <ligand>
        <name>Zn(2+)</name>
        <dbReference type="ChEBI" id="CHEBI:29105"/>
    </ligand>
</feature>
<evidence type="ECO:0000256" key="4">
    <source>
        <dbReference type="ARBA" id="ARBA00022598"/>
    </source>
</evidence>
<gene>
    <name evidence="12 14" type="primary">alaS</name>
    <name evidence="14" type="ORF">M0638_00075</name>
</gene>
<dbReference type="InterPro" id="IPR018164">
    <property type="entry name" value="Ala-tRNA-synth_IIc_N"/>
</dbReference>
<dbReference type="GO" id="GO:0000049">
    <property type="term" value="F:tRNA binding"/>
    <property type="evidence" value="ECO:0007669"/>
    <property type="project" value="UniProtKB-KW"/>
</dbReference>
<dbReference type="Pfam" id="PF02272">
    <property type="entry name" value="DHHA1"/>
    <property type="match status" value="1"/>
</dbReference>
<dbReference type="CDD" id="cd00673">
    <property type="entry name" value="AlaRS_core"/>
    <property type="match status" value="1"/>
</dbReference>
<dbReference type="Pfam" id="PF07973">
    <property type="entry name" value="tRNA_SAD"/>
    <property type="match status" value="1"/>
</dbReference>
<evidence type="ECO:0000256" key="7">
    <source>
        <dbReference type="ARBA" id="ARBA00022833"/>
    </source>
</evidence>
<reference evidence="14" key="1">
    <citation type="submission" date="2022-04" db="EMBL/GenBank/DDBJ databases">
        <title>Roseomonas acroporae sp. nov., isolated from coral Acropora digitifera.</title>
        <authorList>
            <person name="Sun H."/>
        </authorList>
    </citation>
    <scope>NUCLEOTIDE SEQUENCE</scope>
    <source>
        <strain evidence="14">NAR14</strain>
    </source>
</reference>
<dbReference type="Gene3D" id="3.30.54.20">
    <property type="match status" value="1"/>
</dbReference>
<dbReference type="SUPFAM" id="SSF55681">
    <property type="entry name" value="Class II aaRS and biotin synthetases"/>
    <property type="match status" value="1"/>
</dbReference>
<evidence type="ECO:0000256" key="12">
    <source>
        <dbReference type="HAMAP-Rule" id="MF_00036"/>
    </source>
</evidence>
<keyword evidence="5 12" id="KW-0479">Metal-binding</keyword>
<keyword evidence="7 12" id="KW-0862">Zinc</keyword>
<dbReference type="NCBIfam" id="TIGR00344">
    <property type="entry name" value="alaS"/>
    <property type="match status" value="1"/>
</dbReference>
<comment type="subcellular location">
    <subcellularLocation>
        <location evidence="1 12">Cytoplasm</location>
    </subcellularLocation>
</comment>
<evidence type="ECO:0000256" key="2">
    <source>
        <dbReference type="ARBA" id="ARBA00008226"/>
    </source>
</evidence>
<comment type="catalytic activity">
    <reaction evidence="12">
        <text>tRNA(Ala) + L-alanine + ATP = L-alanyl-tRNA(Ala) + AMP + diphosphate</text>
        <dbReference type="Rhea" id="RHEA:12540"/>
        <dbReference type="Rhea" id="RHEA-COMP:9657"/>
        <dbReference type="Rhea" id="RHEA-COMP:9923"/>
        <dbReference type="ChEBI" id="CHEBI:30616"/>
        <dbReference type="ChEBI" id="CHEBI:33019"/>
        <dbReference type="ChEBI" id="CHEBI:57972"/>
        <dbReference type="ChEBI" id="CHEBI:78442"/>
        <dbReference type="ChEBI" id="CHEBI:78497"/>
        <dbReference type="ChEBI" id="CHEBI:456215"/>
        <dbReference type="EC" id="6.1.1.7"/>
    </reaction>
</comment>
<evidence type="ECO:0000256" key="5">
    <source>
        <dbReference type="ARBA" id="ARBA00022723"/>
    </source>
</evidence>
<dbReference type="HAMAP" id="MF_00036_B">
    <property type="entry name" value="Ala_tRNA_synth_B"/>
    <property type="match status" value="1"/>
</dbReference>
<dbReference type="RefSeq" id="WP_248664906.1">
    <property type="nucleotide sequence ID" value="NZ_JALPRX010000001.1"/>
</dbReference>
<dbReference type="GO" id="GO:0004813">
    <property type="term" value="F:alanine-tRNA ligase activity"/>
    <property type="evidence" value="ECO:0007669"/>
    <property type="project" value="UniProtKB-UniRule"/>
</dbReference>
<feature type="binding site" evidence="12">
    <location>
        <position position="569"/>
    </location>
    <ligand>
        <name>Zn(2+)</name>
        <dbReference type="ChEBI" id="CHEBI:29105"/>
    </ligand>
</feature>
<dbReference type="InterPro" id="IPR023033">
    <property type="entry name" value="Ala_tRNA_ligase_euk/bac"/>
</dbReference>
<keyword evidence="11 12" id="KW-0030">Aminoacyl-tRNA synthetase</keyword>
<keyword evidence="12" id="KW-0963">Cytoplasm</keyword>
<feature type="binding site" evidence="12">
    <location>
        <position position="677"/>
    </location>
    <ligand>
        <name>Zn(2+)</name>
        <dbReference type="ChEBI" id="CHEBI:29105"/>
    </ligand>
</feature>
<dbReference type="Proteomes" id="UP001139516">
    <property type="component" value="Unassembled WGS sequence"/>
</dbReference>
<comment type="caution">
    <text evidence="14">The sequence shown here is derived from an EMBL/GenBank/DDBJ whole genome shotgun (WGS) entry which is preliminary data.</text>
</comment>
<dbReference type="PANTHER" id="PTHR11777:SF9">
    <property type="entry name" value="ALANINE--TRNA LIGASE, CYTOPLASMIC"/>
    <property type="match status" value="1"/>
</dbReference>
<dbReference type="Gene3D" id="3.30.930.10">
    <property type="entry name" value="Bira Bifunctional Protein, Domain 2"/>
    <property type="match status" value="1"/>
</dbReference>
<keyword evidence="3 12" id="KW-0820">tRNA-binding</keyword>
<evidence type="ECO:0000256" key="11">
    <source>
        <dbReference type="ARBA" id="ARBA00023146"/>
    </source>
</evidence>
<evidence type="ECO:0000256" key="10">
    <source>
        <dbReference type="ARBA" id="ARBA00022917"/>
    </source>
</evidence>
<dbReference type="GO" id="GO:0008270">
    <property type="term" value="F:zinc ion binding"/>
    <property type="evidence" value="ECO:0007669"/>
    <property type="project" value="UniProtKB-UniRule"/>
</dbReference>
<comment type="cofactor">
    <cofactor evidence="12">
        <name>Zn(2+)</name>
        <dbReference type="ChEBI" id="CHEBI:29105"/>
    </cofactor>
    <text evidence="12">Binds 1 zinc ion per subunit.</text>
</comment>
<dbReference type="FunFam" id="3.30.980.10:FF:000004">
    <property type="entry name" value="Alanine--tRNA ligase, cytoplasmic"/>
    <property type="match status" value="1"/>
</dbReference>
<comment type="similarity">
    <text evidence="2 12">Belongs to the class-II aminoacyl-tRNA synthetase family.</text>
</comment>
<dbReference type="Gene3D" id="6.10.250.550">
    <property type="match status" value="1"/>
</dbReference>
<keyword evidence="9 12" id="KW-0694">RNA-binding</keyword>
<evidence type="ECO:0000256" key="9">
    <source>
        <dbReference type="ARBA" id="ARBA00022884"/>
    </source>
</evidence>
<dbReference type="InterPro" id="IPR009000">
    <property type="entry name" value="Transl_B-barrel_sf"/>
</dbReference>
<dbReference type="PANTHER" id="PTHR11777">
    <property type="entry name" value="ALANYL-TRNA SYNTHETASE"/>
    <property type="match status" value="1"/>
</dbReference>
<keyword evidence="10 12" id="KW-0648">Protein biosynthesis</keyword>
<dbReference type="FunFam" id="3.30.54.20:FF:000001">
    <property type="entry name" value="Alanine--tRNA ligase"/>
    <property type="match status" value="1"/>
</dbReference>
<dbReference type="InterPro" id="IPR018165">
    <property type="entry name" value="Ala-tRNA-synth_IIc_core"/>
</dbReference>
<dbReference type="InterPro" id="IPR018163">
    <property type="entry name" value="Thr/Ala-tRNA-synth_IIc_edit"/>
</dbReference>
<dbReference type="InterPro" id="IPR002318">
    <property type="entry name" value="Ala-tRNA-lgiase_IIc"/>
</dbReference>
<dbReference type="GO" id="GO:0002161">
    <property type="term" value="F:aminoacyl-tRNA deacylase activity"/>
    <property type="evidence" value="ECO:0007669"/>
    <property type="project" value="TreeGrafter"/>
</dbReference>
<evidence type="ECO:0000259" key="13">
    <source>
        <dbReference type="PROSITE" id="PS50860"/>
    </source>
</evidence>
<feature type="domain" description="Alanyl-transfer RNA synthetases family profile" evidence="13">
    <location>
        <begin position="2"/>
        <end position="720"/>
    </location>
</feature>
<evidence type="ECO:0000313" key="14">
    <source>
        <dbReference type="EMBL" id="MCK8782776.1"/>
    </source>
</evidence>
<keyword evidence="6 12" id="KW-0547">Nucleotide-binding</keyword>
<evidence type="ECO:0000256" key="1">
    <source>
        <dbReference type="ARBA" id="ARBA00004496"/>
    </source>
</evidence>
<name>A0A9X1YAC7_9PROT</name>
<comment type="domain">
    <text evidence="12">Consists of three domains; the N-terminal catalytic domain, the editing domain and the C-terminal C-Ala domain. The editing domain removes incorrectly charged amino acids, while the C-Ala domain, along with tRNA(Ala), serves as a bridge to cooperatively bring together the editing and aminoacylation centers thus stimulating deacylation of misacylated tRNAs.</text>
</comment>
<evidence type="ECO:0000256" key="6">
    <source>
        <dbReference type="ARBA" id="ARBA00022741"/>
    </source>
</evidence>
<feature type="binding site" evidence="12">
    <location>
        <position position="681"/>
    </location>
    <ligand>
        <name>Zn(2+)</name>
        <dbReference type="ChEBI" id="CHEBI:29105"/>
    </ligand>
</feature>
<accession>A0A9X1YAC7</accession>
<dbReference type="InterPro" id="IPR018162">
    <property type="entry name" value="Ala-tRNA-ligase_IIc_anticod-bd"/>
</dbReference>
<dbReference type="InterPro" id="IPR003156">
    <property type="entry name" value="DHHA1_dom"/>
</dbReference>
<dbReference type="EMBL" id="JALPRX010000001">
    <property type="protein sequence ID" value="MCK8782776.1"/>
    <property type="molecule type" value="Genomic_DNA"/>
</dbReference>
<evidence type="ECO:0000256" key="3">
    <source>
        <dbReference type="ARBA" id="ARBA00022555"/>
    </source>
</evidence>
<dbReference type="Gene3D" id="3.10.310.40">
    <property type="match status" value="1"/>
</dbReference>
<dbReference type="InterPro" id="IPR045864">
    <property type="entry name" value="aa-tRNA-synth_II/BPL/LPL"/>
</dbReference>
<dbReference type="PROSITE" id="PS50860">
    <property type="entry name" value="AA_TRNA_LIGASE_II_ALA"/>
    <property type="match status" value="1"/>
</dbReference>
<dbReference type="InterPro" id="IPR012947">
    <property type="entry name" value="tRNA_SAD"/>
</dbReference>
<protein>
    <recommendedName>
        <fullName evidence="12">Alanine--tRNA ligase</fullName>
        <ecNumber evidence="12">6.1.1.7</ecNumber>
    </recommendedName>
    <alternativeName>
        <fullName evidence="12">Alanyl-tRNA synthetase</fullName>
        <shortName evidence="12">AlaRS</shortName>
    </alternativeName>
</protein>
<dbReference type="GO" id="GO:0006419">
    <property type="term" value="P:alanyl-tRNA aminoacylation"/>
    <property type="evidence" value="ECO:0007669"/>
    <property type="project" value="UniProtKB-UniRule"/>
</dbReference>
<keyword evidence="8 12" id="KW-0067">ATP-binding</keyword>
<dbReference type="InterPro" id="IPR050058">
    <property type="entry name" value="Ala-tRNA_ligase"/>
</dbReference>
<dbReference type="FunFam" id="3.30.930.10:FF:000004">
    <property type="entry name" value="Alanine--tRNA ligase"/>
    <property type="match status" value="1"/>
</dbReference>
<dbReference type="Gene3D" id="2.40.30.130">
    <property type="match status" value="1"/>
</dbReference>
<dbReference type="SUPFAM" id="SSF55186">
    <property type="entry name" value="ThrRS/AlaRS common domain"/>
    <property type="match status" value="1"/>
</dbReference>
<evidence type="ECO:0000313" key="15">
    <source>
        <dbReference type="Proteomes" id="UP001139516"/>
    </source>
</evidence>
<keyword evidence="15" id="KW-1185">Reference proteome</keyword>
<keyword evidence="4 12" id="KW-0436">Ligase</keyword>